<comment type="similarity">
    <text evidence="3 14">Belongs to the IPP transferase family.</text>
</comment>
<evidence type="ECO:0000256" key="2">
    <source>
        <dbReference type="ARBA" id="ARBA00003213"/>
    </source>
</evidence>
<evidence type="ECO:0000256" key="12">
    <source>
        <dbReference type="RuleBase" id="RU003783"/>
    </source>
</evidence>
<keyword evidence="7 12" id="KW-0819">tRNA processing</keyword>
<dbReference type="InterPro" id="IPR039657">
    <property type="entry name" value="Dimethylallyltransferase"/>
</dbReference>
<organism evidence="15 16">
    <name type="scientific">Candidatus Muproteobacteria bacterium RBG_16_62_13</name>
    <dbReference type="NCBI Taxonomy" id="1817756"/>
    <lineage>
        <taxon>Bacteria</taxon>
        <taxon>Pseudomonadati</taxon>
        <taxon>Pseudomonadota</taxon>
        <taxon>Candidatus Muproteobacteria</taxon>
    </lineage>
</organism>
<dbReference type="Gene3D" id="1.10.20.140">
    <property type="match status" value="1"/>
</dbReference>
<dbReference type="HAMAP" id="MF_00185">
    <property type="entry name" value="IPP_trans"/>
    <property type="match status" value="1"/>
</dbReference>
<comment type="function">
    <text evidence="2 13">Catalyzes the transfer of a dimethylallyl group onto the adenine at position 37 in tRNAs that read codons beginning with uridine, leading to the formation of N6-(dimethylallyl)adenosine (i(6)A).</text>
</comment>
<evidence type="ECO:0000256" key="9">
    <source>
        <dbReference type="ARBA" id="ARBA00022840"/>
    </source>
</evidence>
<evidence type="ECO:0000256" key="11">
    <source>
        <dbReference type="ARBA" id="ARBA00049563"/>
    </source>
</evidence>
<keyword evidence="10" id="KW-0460">Magnesium</keyword>
<keyword evidence="8 14" id="KW-0547">Nucleotide-binding</keyword>
<evidence type="ECO:0000256" key="14">
    <source>
        <dbReference type="RuleBase" id="RU003785"/>
    </source>
</evidence>
<protein>
    <recommendedName>
        <fullName evidence="5 12">tRNA dimethylallyltransferase</fullName>
        <ecNumber evidence="4 12">2.5.1.75</ecNumber>
    </recommendedName>
</protein>
<comment type="catalytic activity">
    <reaction evidence="11 12">
        <text>adenosine(37) in tRNA + dimethylallyl diphosphate = N(6)-dimethylallyladenosine(37) in tRNA + diphosphate</text>
        <dbReference type="Rhea" id="RHEA:26482"/>
        <dbReference type="Rhea" id="RHEA-COMP:10162"/>
        <dbReference type="Rhea" id="RHEA-COMP:10375"/>
        <dbReference type="ChEBI" id="CHEBI:33019"/>
        <dbReference type="ChEBI" id="CHEBI:57623"/>
        <dbReference type="ChEBI" id="CHEBI:74411"/>
        <dbReference type="ChEBI" id="CHEBI:74415"/>
        <dbReference type="EC" id="2.5.1.75"/>
    </reaction>
</comment>
<dbReference type="PANTHER" id="PTHR11088:SF60">
    <property type="entry name" value="TRNA DIMETHYLALLYLTRANSFERASE"/>
    <property type="match status" value="1"/>
</dbReference>
<feature type="non-terminal residue" evidence="15">
    <location>
        <position position="280"/>
    </location>
</feature>
<evidence type="ECO:0000256" key="1">
    <source>
        <dbReference type="ARBA" id="ARBA00001946"/>
    </source>
</evidence>
<dbReference type="GO" id="GO:0006400">
    <property type="term" value="P:tRNA modification"/>
    <property type="evidence" value="ECO:0007669"/>
    <property type="project" value="TreeGrafter"/>
</dbReference>
<dbReference type="Gene3D" id="3.40.50.300">
    <property type="entry name" value="P-loop containing nucleotide triphosphate hydrolases"/>
    <property type="match status" value="1"/>
</dbReference>
<dbReference type="GO" id="GO:0005524">
    <property type="term" value="F:ATP binding"/>
    <property type="evidence" value="ECO:0007669"/>
    <property type="project" value="UniProtKB-KW"/>
</dbReference>
<evidence type="ECO:0000256" key="13">
    <source>
        <dbReference type="RuleBase" id="RU003784"/>
    </source>
</evidence>
<evidence type="ECO:0000256" key="5">
    <source>
        <dbReference type="ARBA" id="ARBA00017477"/>
    </source>
</evidence>
<gene>
    <name evidence="15" type="ORF">A2140_09580</name>
</gene>
<reference evidence="15 16" key="1">
    <citation type="journal article" date="2016" name="Nat. Commun.">
        <title>Thousands of microbial genomes shed light on interconnected biogeochemical processes in an aquifer system.</title>
        <authorList>
            <person name="Anantharaman K."/>
            <person name="Brown C.T."/>
            <person name="Hug L.A."/>
            <person name="Sharon I."/>
            <person name="Castelle C.J."/>
            <person name="Probst A.J."/>
            <person name="Thomas B.C."/>
            <person name="Singh A."/>
            <person name="Wilkins M.J."/>
            <person name="Karaoz U."/>
            <person name="Brodie E.L."/>
            <person name="Williams K.H."/>
            <person name="Hubbard S.S."/>
            <person name="Banfield J.F."/>
        </authorList>
    </citation>
    <scope>NUCLEOTIDE SEQUENCE [LARGE SCALE GENOMIC DNA]</scope>
</reference>
<dbReference type="InterPro" id="IPR018022">
    <property type="entry name" value="IPT"/>
</dbReference>
<dbReference type="SUPFAM" id="SSF52540">
    <property type="entry name" value="P-loop containing nucleoside triphosphate hydrolases"/>
    <property type="match status" value="1"/>
</dbReference>
<evidence type="ECO:0000313" key="15">
    <source>
        <dbReference type="EMBL" id="OGI41047.1"/>
    </source>
</evidence>
<dbReference type="InterPro" id="IPR027417">
    <property type="entry name" value="P-loop_NTPase"/>
</dbReference>
<comment type="cofactor">
    <cofactor evidence="1">
        <name>Mg(2+)</name>
        <dbReference type="ChEBI" id="CHEBI:18420"/>
    </cofactor>
</comment>
<keyword evidence="6 14" id="KW-0808">Transferase</keyword>
<evidence type="ECO:0000256" key="4">
    <source>
        <dbReference type="ARBA" id="ARBA00012665"/>
    </source>
</evidence>
<evidence type="ECO:0000256" key="3">
    <source>
        <dbReference type="ARBA" id="ARBA00005842"/>
    </source>
</evidence>
<dbReference type="Proteomes" id="UP000178379">
    <property type="component" value="Unassembled WGS sequence"/>
</dbReference>
<dbReference type="GO" id="GO:0052381">
    <property type="term" value="F:tRNA dimethylallyltransferase activity"/>
    <property type="evidence" value="ECO:0007669"/>
    <property type="project" value="UniProtKB-EC"/>
</dbReference>
<keyword evidence="9 14" id="KW-0067">ATP-binding</keyword>
<dbReference type="FunFam" id="1.10.20.140:FF:000001">
    <property type="entry name" value="tRNA dimethylallyltransferase"/>
    <property type="match status" value="1"/>
</dbReference>
<evidence type="ECO:0000256" key="6">
    <source>
        <dbReference type="ARBA" id="ARBA00022679"/>
    </source>
</evidence>
<dbReference type="AlphaFoldDB" id="A0A1F6T7D0"/>
<evidence type="ECO:0000256" key="10">
    <source>
        <dbReference type="ARBA" id="ARBA00022842"/>
    </source>
</evidence>
<dbReference type="PANTHER" id="PTHR11088">
    <property type="entry name" value="TRNA DIMETHYLALLYLTRANSFERASE"/>
    <property type="match status" value="1"/>
</dbReference>
<dbReference type="EC" id="2.5.1.75" evidence="4 12"/>
<evidence type="ECO:0000256" key="7">
    <source>
        <dbReference type="ARBA" id="ARBA00022694"/>
    </source>
</evidence>
<proteinExistence type="inferred from homology"/>
<name>A0A1F6T7D0_9PROT</name>
<dbReference type="NCBIfam" id="TIGR00174">
    <property type="entry name" value="miaA"/>
    <property type="match status" value="1"/>
</dbReference>
<dbReference type="EMBL" id="MFSQ01000040">
    <property type="protein sequence ID" value="OGI41047.1"/>
    <property type="molecule type" value="Genomic_DNA"/>
</dbReference>
<comment type="caution">
    <text evidence="15">The sequence shown here is derived from an EMBL/GenBank/DDBJ whole genome shotgun (WGS) entry which is preliminary data.</text>
</comment>
<accession>A0A1F6T7D0</accession>
<dbReference type="STRING" id="1817756.A2140_09580"/>
<dbReference type="Pfam" id="PF01715">
    <property type="entry name" value="IPPT"/>
    <property type="match status" value="1"/>
</dbReference>
<sequence length="280" mass="31229">MATDHRPLAICLMGPTATGKPALAIALREHLPVDIVSVDASQVYRGLDIGTAKPGAAELARAPHRLIDIRDPSEVYSAAEFCRDALREIDDIHRAGRLPLLVGGTMFYFRALEFGLSRLPAADPAIRARLLAEAERHGWAALHARLEQIDPVSAGRIHPNDPQRLQRALEIFELTGEAPSRLQARDRPVPAPFRFVRLAIIPGDREALQARIARRFQAMLEQGFLAEAEGLYRRGDLHPDLPSMRTVGYRQAWEYLSGRLSYTDMVERAVLATRQLAKRQ</sequence>
<evidence type="ECO:0000256" key="8">
    <source>
        <dbReference type="ARBA" id="ARBA00022741"/>
    </source>
</evidence>
<evidence type="ECO:0000313" key="16">
    <source>
        <dbReference type="Proteomes" id="UP000178379"/>
    </source>
</evidence>